<dbReference type="STRING" id="1802521.A2893_01700"/>
<sequence length="97" mass="11811">MEEKRGVTVSTRSYERGLIKVVWIDNNEFIYSKMFDDEKPAEKFAKDKKDYLIFKLVRQNDMEDFTWKLLKYGRYDVYKFLFNQYKKGLLSGWLKGK</sequence>
<reference evidence="1 2" key="1">
    <citation type="journal article" date="2016" name="Nat. Commun.">
        <title>Thousands of microbial genomes shed light on interconnected biogeochemical processes in an aquifer system.</title>
        <authorList>
            <person name="Anantharaman K."/>
            <person name="Brown C.T."/>
            <person name="Hug L.A."/>
            <person name="Sharon I."/>
            <person name="Castelle C.J."/>
            <person name="Probst A.J."/>
            <person name="Thomas B.C."/>
            <person name="Singh A."/>
            <person name="Wilkins M.J."/>
            <person name="Karaoz U."/>
            <person name="Brodie E.L."/>
            <person name="Williams K.H."/>
            <person name="Hubbard S.S."/>
            <person name="Banfield J.F."/>
        </authorList>
    </citation>
    <scope>NUCLEOTIDE SEQUENCE [LARGE SCALE GENOMIC DNA]</scope>
</reference>
<proteinExistence type="predicted"/>
<protein>
    <submittedName>
        <fullName evidence="1">Uncharacterized protein</fullName>
    </submittedName>
</protein>
<accession>A0A1F8BN77</accession>
<gene>
    <name evidence="1" type="ORF">A2893_01700</name>
</gene>
<organism evidence="1 2">
    <name type="scientific">Candidatus Woesebacteria bacterium RIFCSPLOWO2_01_FULL_39_25</name>
    <dbReference type="NCBI Taxonomy" id="1802521"/>
    <lineage>
        <taxon>Bacteria</taxon>
        <taxon>Candidatus Woeseibacteriota</taxon>
    </lineage>
</organism>
<name>A0A1F8BN77_9BACT</name>
<evidence type="ECO:0000313" key="2">
    <source>
        <dbReference type="Proteomes" id="UP000176725"/>
    </source>
</evidence>
<dbReference type="EMBL" id="MGHH01000004">
    <property type="protein sequence ID" value="OGM65410.1"/>
    <property type="molecule type" value="Genomic_DNA"/>
</dbReference>
<dbReference type="AlphaFoldDB" id="A0A1F8BN77"/>
<evidence type="ECO:0000313" key="1">
    <source>
        <dbReference type="EMBL" id="OGM65410.1"/>
    </source>
</evidence>
<comment type="caution">
    <text evidence="1">The sequence shown here is derived from an EMBL/GenBank/DDBJ whole genome shotgun (WGS) entry which is preliminary data.</text>
</comment>
<dbReference type="Proteomes" id="UP000176725">
    <property type="component" value="Unassembled WGS sequence"/>
</dbReference>